<gene>
    <name evidence="1" type="ORF">Fcan01_14557</name>
</gene>
<sequence length="113" mass="12672">MSFNGAYSAPRGYDLRAPYNVAGGEISLLRVVSPFSVSSTQKDTVVEALSSRYRSRTQNPAGFPHLSQTRTYHHVVGMDECSGNIKLFPVQNQHPRFGELVLEKLYLKNSRIK</sequence>
<dbReference type="AlphaFoldDB" id="A0A226E083"/>
<evidence type="ECO:0000313" key="1">
    <source>
        <dbReference type="EMBL" id="OXA51132.1"/>
    </source>
</evidence>
<dbReference type="OrthoDB" id="10436753at2759"/>
<name>A0A226E083_FOLCA</name>
<dbReference type="Proteomes" id="UP000198287">
    <property type="component" value="Unassembled WGS sequence"/>
</dbReference>
<reference evidence="1 2" key="1">
    <citation type="submission" date="2015-12" db="EMBL/GenBank/DDBJ databases">
        <title>The genome of Folsomia candida.</title>
        <authorList>
            <person name="Faddeeva A."/>
            <person name="Derks M.F."/>
            <person name="Anvar Y."/>
            <person name="Smit S."/>
            <person name="Van Straalen N."/>
            <person name="Roelofs D."/>
        </authorList>
    </citation>
    <scope>NUCLEOTIDE SEQUENCE [LARGE SCALE GENOMIC DNA]</scope>
    <source>
        <strain evidence="1 2">VU population</strain>
        <tissue evidence="1">Whole body</tissue>
    </source>
</reference>
<evidence type="ECO:0000313" key="2">
    <source>
        <dbReference type="Proteomes" id="UP000198287"/>
    </source>
</evidence>
<proteinExistence type="predicted"/>
<comment type="caution">
    <text evidence="1">The sequence shown here is derived from an EMBL/GenBank/DDBJ whole genome shotgun (WGS) entry which is preliminary data.</text>
</comment>
<keyword evidence="2" id="KW-1185">Reference proteome</keyword>
<organism evidence="1 2">
    <name type="scientific">Folsomia candida</name>
    <name type="common">Springtail</name>
    <dbReference type="NCBI Taxonomy" id="158441"/>
    <lineage>
        <taxon>Eukaryota</taxon>
        <taxon>Metazoa</taxon>
        <taxon>Ecdysozoa</taxon>
        <taxon>Arthropoda</taxon>
        <taxon>Hexapoda</taxon>
        <taxon>Collembola</taxon>
        <taxon>Entomobryomorpha</taxon>
        <taxon>Isotomoidea</taxon>
        <taxon>Isotomidae</taxon>
        <taxon>Proisotominae</taxon>
        <taxon>Folsomia</taxon>
    </lineage>
</organism>
<dbReference type="EMBL" id="LNIX01000008">
    <property type="protein sequence ID" value="OXA51132.1"/>
    <property type="molecule type" value="Genomic_DNA"/>
</dbReference>
<protein>
    <submittedName>
        <fullName evidence="1">Uncharacterized protein</fullName>
    </submittedName>
</protein>
<dbReference type="OMA" id="MSFNGAY"/>
<accession>A0A226E083</accession>